<dbReference type="InterPro" id="IPR050430">
    <property type="entry name" value="Peptidase_S1"/>
</dbReference>
<evidence type="ECO:0000256" key="12">
    <source>
        <dbReference type="SAM" id="MobiDB-lite"/>
    </source>
</evidence>
<feature type="signal peptide" evidence="13">
    <location>
        <begin position="1"/>
        <end position="23"/>
    </location>
</feature>
<proteinExistence type="inferred from homology"/>
<evidence type="ECO:0000313" key="16">
    <source>
        <dbReference type="RefSeq" id="XP_030381462.1"/>
    </source>
</evidence>
<evidence type="ECO:0000256" key="4">
    <source>
        <dbReference type="ARBA" id="ARBA00022670"/>
    </source>
</evidence>
<feature type="chain" id="PRO_5027005376" description="trypsin" evidence="13">
    <location>
        <begin position="24"/>
        <end position="270"/>
    </location>
</feature>
<keyword evidence="8" id="KW-0865">Zymogen</keyword>
<gene>
    <name evidence="16" type="primary">LOC115629202</name>
</gene>
<dbReference type="InterPro" id="IPR001254">
    <property type="entry name" value="Trypsin_dom"/>
</dbReference>
<dbReference type="GeneID" id="115629202"/>
<dbReference type="InterPro" id="IPR018114">
    <property type="entry name" value="TRYPSIN_HIS"/>
</dbReference>
<evidence type="ECO:0000256" key="2">
    <source>
        <dbReference type="ARBA" id="ARBA00007664"/>
    </source>
</evidence>
<accession>A0A6J2U2V2</accession>
<evidence type="ECO:0000256" key="13">
    <source>
        <dbReference type="SAM" id="SignalP"/>
    </source>
</evidence>
<dbReference type="Proteomes" id="UP000504634">
    <property type="component" value="Unplaced"/>
</dbReference>
<evidence type="ECO:0000259" key="14">
    <source>
        <dbReference type="PROSITE" id="PS50240"/>
    </source>
</evidence>
<evidence type="ECO:0000313" key="15">
    <source>
        <dbReference type="Proteomes" id="UP000504634"/>
    </source>
</evidence>
<dbReference type="PROSITE" id="PS00134">
    <property type="entry name" value="TRYPSIN_HIS"/>
    <property type="match status" value="1"/>
</dbReference>
<dbReference type="EC" id="3.4.21.4" evidence="11"/>
<evidence type="ECO:0000256" key="10">
    <source>
        <dbReference type="ARBA" id="ARBA00036320"/>
    </source>
</evidence>
<keyword evidence="6" id="KW-0378">Hydrolase</keyword>
<dbReference type="SMART" id="SM00020">
    <property type="entry name" value="Tryp_SPc"/>
    <property type="match status" value="1"/>
</dbReference>
<protein>
    <recommendedName>
        <fullName evidence="11">trypsin</fullName>
        <ecNumber evidence="11">3.4.21.4</ecNumber>
    </recommendedName>
</protein>
<dbReference type="GO" id="GO:0006508">
    <property type="term" value="P:proteolysis"/>
    <property type="evidence" value="ECO:0007669"/>
    <property type="project" value="UniProtKB-KW"/>
</dbReference>
<evidence type="ECO:0000256" key="9">
    <source>
        <dbReference type="ARBA" id="ARBA00023157"/>
    </source>
</evidence>
<feature type="compositionally biased region" description="Acidic residues" evidence="12">
    <location>
        <begin position="140"/>
        <end position="160"/>
    </location>
</feature>
<dbReference type="PROSITE" id="PS50240">
    <property type="entry name" value="TRYPSIN_DOM"/>
    <property type="match status" value="1"/>
</dbReference>
<dbReference type="SUPFAM" id="SSF50494">
    <property type="entry name" value="Trypsin-like serine proteases"/>
    <property type="match status" value="1"/>
</dbReference>
<name>A0A6J2U2V2_DROLE</name>
<dbReference type="PANTHER" id="PTHR24276:SF91">
    <property type="entry name" value="AT26814P-RELATED"/>
    <property type="match status" value="1"/>
</dbReference>
<keyword evidence="4" id="KW-0645">Protease</keyword>
<evidence type="ECO:0000256" key="7">
    <source>
        <dbReference type="ARBA" id="ARBA00022825"/>
    </source>
</evidence>
<evidence type="ECO:0000256" key="5">
    <source>
        <dbReference type="ARBA" id="ARBA00022729"/>
    </source>
</evidence>
<comment type="subcellular location">
    <subcellularLocation>
        <location evidence="1">Secreted</location>
        <location evidence="1">Extracellular space</location>
    </subcellularLocation>
</comment>
<evidence type="ECO:0000256" key="1">
    <source>
        <dbReference type="ARBA" id="ARBA00004239"/>
    </source>
</evidence>
<evidence type="ECO:0000256" key="8">
    <source>
        <dbReference type="ARBA" id="ARBA00023145"/>
    </source>
</evidence>
<organism evidence="15 16">
    <name type="scientific">Drosophila lebanonensis</name>
    <name type="common">Fruit fly</name>
    <name type="synonym">Scaptodrosophila lebanonensis</name>
    <dbReference type="NCBI Taxonomy" id="7225"/>
    <lineage>
        <taxon>Eukaryota</taxon>
        <taxon>Metazoa</taxon>
        <taxon>Ecdysozoa</taxon>
        <taxon>Arthropoda</taxon>
        <taxon>Hexapoda</taxon>
        <taxon>Insecta</taxon>
        <taxon>Pterygota</taxon>
        <taxon>Neoptera</taxon>
        <taxon>Endopterygota</taxon>
        <taxon>Diptera</taxon>
        <taxon>Brachycera</taxon>
        <taxon>Muscomorpha</taxon>
        <taxon>Ephydroidea</taxon>
        <taxon>Drosophilidae</taxon>
        <taxon>Scaptodrosophila</taxon>
    </lineage>
</organism>
<dbReference type="PANTHER" id="PTHR24276">
    <property type="entry name" value="POLYSERASE-RELATED"/>
    <property type="match status" value="1"/>
</dbReference>
<feature type="region of interest" description="Disordered" evidence="12">
    <location>
        <begin position="136"/>
        <end position="165"/>
    </location>
</feature>
<sequence>MINERAPLVLLLLIACLLHPSQGLPNGRILGGEDASSGQFPWAASLRVKNVHTCVATIISETYLLTAAHCVSQTGLTPLPLDQINVRVGSINQHAGGSIVSVKEVLIHPSYGNFLHDIAILTLSVPLTFNEKVNKVALPESEEEEGSGEEGGEGEGEGEAELPNGTPVHVAGWGELLSGGSAYYLQSSTFQTLSSHYCELAAGYGYESVLCLESGERQGVCRGDAGAPVVDDQKTLQGLVSFHFGNCGTTSPDVASRIVYYKDWINNNTQ</sequence>
<dbReference type="InterPro" id="IPR001314">
    <property type="entry name" value="Peptidase_S1A"/>
</dbReference>
<comment type="catalytic activity">
    <reaction evidence="10">
        <text>Preferential cleavage: Arg-|-Xaa, Lys-|-Xaa.</text>
        <dbReference type="EC" id="3.4.21.4"/>
    </reaction>
</comment>
<reference evidence="16" key="1">
    <citation type="submission" date="2025-08" db="UniProtKB">
        <authorList>
            <consortium name="RefSeq"/>
        </authorList>
    </citation>
    <scope>IDENTIFICATION</scope>
    <source>
        <strain evidence="16">11010-0011.00</strain>
        <tissue evidence="16">Whole body</tissue>
    </source>
</reference>
<dbReference type="GO" id="GO:0004252">
    <property type="term" value="F:serine-type endopeptidase activity"/>
    <property type="evidence" value="ECO:0007669"/>
    <property type="project" value="UniProtKB-EC"/>
</dbReference>
<comment type="similarity">
    <text evidence="2">Belongs to the peptidase S1 family.</text>
</comment>
<dbReference type="CDD" id="cd00190">
    <property type="entry name" value="Tryp_SPc"/>
    <property type="match status" value="1"/>
</dbReference>
<dbReference type="InterPro" id="IPR043504">
    <property type="entry name" value="Peptidase_S1_PA_chymotrypsin"/>
</dbReference>
<dbReference type="InterPro" id="IPR009003">
    <property type="entry name" value="Peptidase_S1_PA"/>
</dbReference>
<dbReference type="AlphaFoldDB" id="A0A6J2U2V2"/>
<dbReference type="RefSeq" id="XP_030381462.1">
    <property type="nucleotide sequence ID" value="XM_030525602.1"/>
</dbReference>
<keyword evidence="9" id="KW-1015">Disulfide bond</keyword>
<keyword evidence="7" id="KW-0720">Serine protease</keyword>
<evidence type="ECO:0000256" key="3">
    <source>
        <dbReference type="ARBA" id="ARBA00022525"/>
    </source>
</evidence>
<dbReference type="FunFam" id="2.40.10.10:FF:000146">
    <property type="entry name" value="Serine protease 53"/>
    <property type="match status" value="1"/>
</dbReference>
<dbReference type="Gene3D" id="2.40.10.10">
    <property type="entry name" value="Trypsin-like serine proteases"/>
    <property type="match status" value="2"/>
</dbReference>
<keyword evidence="5 13" id="KW-0732">Signal</keyword>
<dbReference type="GO" id="GO:0005576">
    <property type="term" value="C:extracellular region"/>
    <property type="evidence" value="ECO:0007669"/>
    <property type="project" value="UniProtKB-SubCell"/>
</dbReference>
<feature type="domain" description="Peptidase S1" evidence="14">
    <location>
        <begin position="29"/>
        <end position="270"/>
    </location>
</feature>
<dbReference type="OrthoDB" id="60866at2759"/>
<keyword evidence="15" id="KW-1185">Reference proteome</keyword>
<dbReference type="PROSITE" id="PS51257">
    <property type="entry name" value="PROKAR_LIPOPROTEIN"/>
    <property type="match status" value="1"/>
</dbReference>
<evidence type="ECO:0000256" key="6">
    <source>
        <dbReference type="ARBA" id="ARBA00022801"/>
    </source>
</evidence>
<evidence type="ECO:0000256" key="11">
    <source>
        <dbReference type="ARBA" id="ARBA00038868"/>
    </source>
</evidence>
<dbReference type="PRINTS" id="PR00722">
    <property type="entry name" value="CHYMOTRYPSIN"/>
</dbReference>
<keyword evidence="3" id="KW-0964">Secreted</keyword>
<dbReference type="Pfam" id="PF00089">
    <property type="entry name" value="Trypsin"/>
    <property type="match status" value="1"/>
</dbReference>